<keyword evidence="2" id="KW-1185">Reference proteome</keyword>
<comment type="caution">
    <text evidence="1">The sequence shown here is derived from an EMBL/GenBank/DDBJ whole genome shotgun (WGS) entry which is preliminary data.</text>
</comment>
<dbReference type="Proteomes" id="UP000019149">
    <property type="component" value="Unassembled WGS sequence"/>
</dbReference>
<name>W6UKF8_ECHGR</name>
<protein>
    <submittedName>
        <fullName evidence="1">Uncharacterized protein</fullName>
    </submittedName>
</protein>
<reference evidence="1 2" key="1">
    <citation type="journal article" date="2013" name="Nat. Genet.">
        <title>The genome of the hydatid tapeworm Echinococcus granulosus.</title>
        <authorList>
            <person name="Zheng H."/>
            <person name="Zhang W."/>
            <person name="Zhang L."/>
            <person name="Zhang Z."/>
            <person name="Li J."/>
            <person name="Lu G."/>
            <person name="Zhu Y."/>
            <person name="Wang Y."/>
            <person name="Huang Y."/>
            <person name="Liu J."/>
            <person name="Kang H."/>
            <person name="Chen J."/>
            <person name="Wang L."/>
            <person name="Chen A."/>
            <person name="Yu S."/>
            <person name="Gao Z."/>
            <person name="Jin L."/>
            <person name="Gu W."/>
            <person name="Wang Z."/>
            <person name="Zhao L."/>
            <person name="Shi B."/>
            <person name="Wen H."/>
            <person name="Lin R."/>
            <person name="Jones M.K."/>
            <person name="Brejova B."/>
            <person name="Vinar T."/>
            <person name="Zhao G."/>
            <person name="McManus D.P."/>
            <person name="Chen Z."/>
            <person name="Zhou Y."/>
            <person name="Wang S."/>
        </authorList>
    </citation>
    <scope>NUCLEOTIDE SEQUENCE [LARGE SCALE GENOMIC DNA]</scope>
</reference>
<organism evidence="1 2">
    <name type="scientific">Echinococcus granulosus</name>
    <name type="common">Hydatid tapeworm</name>
    <dbReference type="NCBI Taxonomy" id="6210"/>
    <lineage>
        <taxon>Eukaryota</taxon>
        <taxon>Metazoa</taxon>
        <taxon>Spiralia</taxon>
        <taxon>Lophotrochozoa</taxon>
        <taxon>Platyhelminthes</taxon>
        <taxon>Cestoda</taxon>
        <taxon>Eucestoda</taxon>
        <taxon>Cyclophyllidea</taxon>
        <taxon>Taeniidae</taxon>
        <taxon>Echinococcus</taxon>
        <taxon>Echinococcus granulosus group</taxon>
    </lineage>
</organism>
<dbReference type="CTD" id="36338746"/>
<proteinExistence type="predicted"/>
<dbReference type="KEGG" id="egl:EGR_03031"/>
<dbReference type="AlphaFoldDB" id="W6UKF8"/>
<evidence type="ECO:0000313" key="1">
    <source>
        <dbReference type="EMBL" id="EUB62010.1"/>
    </source>
</evidence>
<accession>W6UKF8</accession>
<gene>
    <name evidence="1" type="ORF">EGR_03031</name>
</gene>
<dbReference type="RefSeq" id="XP_024353206.1">
    <property type="nucleotide sequence ID" value="XM_024492280.1"/>
</dbReference>
<sequence>MKKTHSVDGLVTIEKKASHLKWANLWKLSNKICPLPCTSLLSINKATLTLVCLVTSSKASFYWFSNPPTCPSGIQVCFILTGLMKVDCDTAPQYTVPTWILSLALLITGSRGQYCDLMYTLMSNEGADNEDKRREVLKALPLKMQCYEMKVLPVTSVKVEKDPQHTMKTLLNPIIRVVLKHVRIHKSLRCAYLPPFRSDSGGTNNIQQTAKPSKHVEVGFSTQTVKIFPIVVKRCDKKSCSVEDRVEKLMHHNAFFNELFCILDKLKSPTLPWESLLLVKKLQENAFNAYSASRIVQYDKVVYAFFLCEKVLFLKIDYITKKSLNKYLWKIPRLKVNPPVLYRFAPKPPNEKNLTTIMLSLLQAFEWRRKFLKYQLHYFFAAVKNEPLGKCYALQMFRLLNINIKERRGEAQFSLCNILVENLVKTAKGSFPSNLANDLIPFVKDENLWKAIQDYVKRSIRLHSH</sequence>
<dbReference type="GeneID" id="36338746"/>
<dbReference type="EMBL" id="APAU02000015">
    <property type="protein sequence ID" value="EUB62010.1"/>
    <property type="molecule type" value="Genomic_DNA"/>
</dbReference>
<evidence type="ECO:0000313" key="2">
    <source>
        <dbReference type="Proteomes" id="UP000019149"/>
    </source>
</evidence>